<keyword evidence="9" id="KW-1185">Reference proteome</keyword>
<evidence type="ECO:0000256" key="6">
    <source>
        <dbReference type="PIRSR" id="PIRSR019574-1"/>
    </source>
</evidence>
<evidence type="ECO:0000256" key="7">
    <source>
        <dbReference type="SAM" id="SignalP"/>
    </source>
</evidence>
<dbReference type="STRING" id="1461322.OJ16_05440"/>
<dbReference type="InterPro" id="IPR006059">
    <property type="entry name" value="SBP"/>
</dbReference>
<comment type="similarity">
    <text evidence="5">Belongs to the bacterial solute-binding protein PotD/PotF family.</text>
</comment>
<dbReference type="PANTHER" id="PTHR30222:SF17">
    <property type="entry name" value="SPERMIDINE_PUTRESCINE-BINDING PERIPLASMIC PROTEIN"/>
    <property type="match status" value="1"/>
</dbReference>
<dbReference type="RefSeq" id="WP_040988178.1">
    <property type="nucleotide sequence ID" value="NZ_JTKH01000006.1"/>
</dbReference>
<keyword evidence="3 7" id="KW-0732">Signal</keyword>
<evidence type="ECO:0000256" key="4">
    <source>
        <dbReference type="ARBA" id="ARBA00022764"/>
    </source>
</evidence>
<dbReference type="InterPro" id="IPR001188">
    <property type="entry name" value="Sperm_putr-bd"/>
</dbReference>
<gene>
    <name evidence="8" type="ORF">OJ16_05440</name>
</gene>
<evidence type="ECO:0000256" key="3">
    <source>
        <dbReference type="ARBA" id="ARBA00022729"/>
    </source>
</evidence>
<dbReference type="Gene3D" id="3.40.190.10">
    <property type="entry name" value="Periplasmic binding protein-like II"/>
    <property type="match status" value="2"/>
</dbReference>
<evidence type="ECO:0000313" key="9">
    <source>
        <dbReference type="Proteomes" id="UP000031672"/>
    </source>
</evidence>
<feature type="binding site" evidence="6">
    <location>
        <position position="81"/>
    </location>
    <ligand>
        <name>spermidine</name>
        <dbReference type="ChEBI" id="CHEBI:57834"/>
    </ligand>
</feature>
<evidence type="ECO:0000256" key="2">
    <source>
        <dbReference type="ARBA" id="ARBA00022448"/>
    </source>
</evidence>
<dbReference type="GO" id="GO:0042597">
    <property type="term" value="C:periplasmic space"/>
    <property type="evidence" value="ECO:0007669"/>
    <property type="project" value="UniProtKB-SubCell"/>
</dbReference>
<name>A0A0C2NXA1_9VIBR</name>
<dbReference type="PIRSF" id="PIRSF019574">
    <property type="entry name" value="Periplasmic_polyamine_BP"/>
    <property type="match status" value="1"/>
</dbReference>
<sequence length="342" mass="38300">MKNSLVASALVGLLSSSPVWSSTTLNIYNWSEYLPQSIIEDFTKETGIKVNYATFESNETMYTKLKLIDGEGYDIVVPSTYYVSKLANDGLLHRIDKSKIDAFAHLDSSIMNQSFDPENQYSLPYMWGSTAIGYNSDVIDGSQLTGWADLWNSEYAGQLLLTDDVRDVMGMALILDGHSVNSQNTEELQQAYERLTKLKPNVMVFNSDAPHVPLITGEVNVGMQWNGTAYRALQENPAIRFVYPEEGAIFWMDNIVIPEKAQNKEAAYAFINFLLEAENQATVVKEIGYAVPNLQALTHLPAEIRDSEIIFPPADVKQKGQFLGSVGDAVGSYERYWMELKK</sequence>
<feature type="signal peptide" evidence="7">
    <location>
        <begin position="1"/>
        <end position="21"/>
    </location>
</feature>
<comment type="caution">
    <text evidence="8">The sequence shown here is derived from an EMBL/GenBank/DDBJ whole genome shotgun (WGS) entry which is preliminary data.</text>
</comment>
<accession>A0A0C2NZN5</accession>
<evidence type="ECO:0000256" key="5">
    <source>
        <dbReference type="PIRNR" id="PIRNR019574"/>
    </source>
</evidence>
<organism evidence="8 9">
    <name type="scientific">Vibrio renipiscarius</name>
    <dbReference type="NCBI Taxonomy" id="1461322"/>
    <lineage>
        <taxon>Bacteria</taxon>
        <taxon>Pseudomonadati</taxon>
        <taxon>Pseudomonadota</taxon>
        <taxon>Gammaproteobacteria</taxon>
        <taxon>Vibrionales</taxon>
        <taxon>Vibrionaceae</taxon>
        <taxon>Vibrio</taxon>
    </lineage>
</organism>
<proteinExistence type="inferred from homology"/>
<dbReference type="EMBL" id="JTKH01000006">
    <property type="protein sequence ID" value="KII80740.1"/>
    <property type="molecule type" value="Genomic_DNA"/>
</dbReference>
<dbReference type="GO" id="GO:0019808">
    <property type="term" value="F:polyamine binding"/>
    <property type="evidence" value="ECO:0007669"/>
    <property type="project" value="InterPro"/>
</dbReference>
<feature type="chain" id="PRO_5009758894" description="Putrescine-binding periplasmic protein" evidence="7">
    <location>
        <begin position="22"/>
        <end position="342"/>
    </location>
</feature>
<dbReference type="GO" id="GO:0015846">
    <property type="term" value="P:polyamine transport"/>
    <property type="evidence" value="ECO:0007669"/>
    <property type="project" value="InterPro"/>
</dbReference>
<comment type="subcellular location">
    <subcellularLocation>
        <location evidence="1 5">Periplasm</location>
    </subcellularLocation>
</comment>
<keyword evidence="4 5" id="KW-0574">Periplasm</keyword>
<dbReference type="PANTHER" id="PTHR30222">
    <property type="entry name" value="SPERMIDINE/PUTRESCINE-BINDING PERIPLASMIC PROTEIN"/>
    <property type="match status" value="1"/>
</dbReference>
<reference evidence="8 9" key="1">
    <citation type="submission" date="2014-11" db="EMBL/GenBank/DDBJ databases">
        <title>Draft Genome Sequence of Vibrio piscirenalis strains CECT 8603T and CECT 8604, two marine Gammaproteobacterium isolated from cultured gilthead sea bream (Sparus aurata).</title>
        <authorList>
            <person name="Arahal D.R."/>
            <person name="Rodrigo-Torres L."/>
            <person name="Lucena T."/>
            <person name="Pujalte M.J."/>
        </authorList>
    </citation>
    <scope>NUCLEOTIDE SEQUENCE [LARGE SCALE GENOMIC DNA]</scope>
    <source>
        <strain evidence="8 9">DCR 1-4-2</strain>
    </source>
</reference>
<evidence type="ECO:0000256" key="1">
    <source>
        <dbReference type="ARBA" id="ARBA00004418"/>
    </source>
</evidence>
<accession>A0A0C2NXA1</accession>
<dbReference type="CDD" id="cd13590">
    <property type="entry name" value="PBP2_PotD_PotF_like"/>
    <property type="match status" value="1"/>
</dbReference>
<dbReference type="AlphaFoldDB" id="A0A0C2NXA1"/>
<feature type="binding site" evidence="6">
    <location>
        <position position="32"/>
    </location>
    <ligand>
        <name>spermidine</name>
        <dbReference type="ChEBI" id="CHEBI:57834"/>
    </ligand>
</feature>
<protein>
    <recommendedName>
        <fullName evidence="5">Putrescine-binding periplasmic protein</fullName>
    </recommendedName>
</protein>
<comment type="function">
    <text evidence="5">Required for the activity of the bacterial periplasmic transport system of putrescine.</text>
</comment>
<keyword evidence="2 5" id="KW-0813">Transport</keyword>
<evidence type="ECO:0000313" key="8">
    <source>
        <dbReference type="EMBL" id="KII80740.1"/>
    </source>
</evidence>
<dbReference type="OrthoDB" id="9769319at2"/>
<dbReference type="SUPFAM" id="SSF53850">
    <property type="entry name" value="Periplasmic binding protein-like II"/>
    <property type="match status" value="1"/>
</dbReference>
<dbReference type="Proteomes" id="UP000031672">
    <property type="component" value="Unassembled WGS sequence"/>
</dbReference>
<dbReference type="Pfam" id="PF13416">
    <property type="entry name" value="SBP_bac_8"/>
    <property type="match status" value="1"/>
</dbReference>
<dbReference type="PRINTS" id="PR00909">
    <property type="entry name" value="SPERMDNBNDNG"/>
</dbReference>